<dbReference type="GO" id="GO:0005737">
    <property type="term" value="C:cytoplasm"/>
    <property type="evidence" value="ECO:0007669"/>
    <property type="project" value="TreeGrafter"/>
</dbReference>
<dbReference type="FunFam" id="1.20.1050.10:FF:000004">
    <property type="entry name" value="Glutathione S-transferase F2"/>
    <property type="match status" value="1"/>
</dbReference>
<feature type="domain" description="GST N-terminal" evidence="5">
    <location>
        <begin position="34"/>
        <end position="115"/>
    </location>
</feature>
<dbReference type="InterPro" id="IPR040079">
    <property type="entry name" value="Glutathione_S-Trfase"/>
</dbReference>
<dbReference type="InterPro" id="IPR004046">
    <property type="entry name" value="GST_C"/>
</dbReference>
<dbReference type="PROSITE" id="PS50404">
    <property type="entry name" value="GST_NTER"/>
    <property type="match status" value="1"/>
</dbReference>
<dbReference type="GO" id="GO:0006749">
    <property type="term" value="P:glutathione metabolic process"/>
    <property type="evidence" value="ECO:0007669"/>
    <property type="project" value="TreeGrafter"/>
</dbReference>
<dbReference type="SUPFAM" id="SSF47616">
    <property type="entry name" value="GST C-terminal domain-like"/>
    <property type="match status" value="1"/>
</dbReference>
<dbReference type="PANTHER" id="PTHR43900:SF49">
    <property type="entry name" value="GLUTATHIONE S-TRANSFERASE GSTF1-RELATED"/>
    <property type="match status" value="1"/>
</dbReference>
<dbReference type="FunFam" id="3.40.30.10:FF:000016">
    <property type="entry name" value="Glutathione S-transferase F2"/>
    <property type="match status" value="1"/>
</dbReference>
<evidence type="ECO:0000313" key="8">
    <source>
        <dbReference type="Proteomes" id="UP000734854"/>
    </source>
</evidence>
<keyword evidence="3" id="KW-0808">Transferase</keyword>
<dbReference type="AlphaFoldDB" id="A0A8J5FES2"/>
<dbReference type="InterPro" id="IPR036249">
    <property type="entry name" value="Thioredoxin-like_sf"/>
</dbReference>
<evidence type="ECO:0000259" key="5">
    <source>
        <dbReference type="PROSITE" id="PS50404"/>
    </source>
</evidence>
<accession>A0A8J5FES2</accession>
<dbReference type="InterPro" id="IPR004045">
    <property type="entry name" value="Glutathione_S-Trfase_N"/>
</dbReference>
<dbReference type="PROSITE" id="PS50405">
    <property type="entry name" value="GST_CTER"/>
    <property type="match status" value="1"/>
</dbReference>
<evidence type="ECO:0000256" key="1">
    <source>
        <dbReference type="ARBA" id="ARBA00010128"/>
    </source>
</evidence>
<reference evidence="7 8" key="1">
    <citation type="submission" date="2020-08" db="EMBL/GenBank/DDBJ databases">
        <title>Plant Genome Project.</title>
        <authorList>
            <person name="Zhang R.-G."/>
        </authorList>
    </citation>
    <scope>NUCLEOTIDE SEQUENCE [LARGE SCALE GENOMIC DNA]</scope>
    <source>
        <tissue evidence="7">Rhizome</tissue>
    </source>
</reference>
<proteinExistence type="inferred from homology"/>
<protein>
    <recommendedName>
        <fullName evidence="2">glutathione transferase</fullName>
        <ecNumber evidence="2">2.5.1.18</ecNumber>
    </recommendedName>
</protein>
<dbReference type="Proteomes" id="UP000734854">
    <property type="component" value="Unassembled WGS sequence"/>
</dbReference>
<keyword evidence="8" id="KW-1185">Reference proteome</keyword>
<evidence type="ECO:0000256" key="4">
    <source>
        <dbReference type="ARBA" id="ARBA00047960"/>
    </source>
</evidence>
<dbReference type="PANTHER" id="PTHR43900">
    <property type="entry name" value="GLUTATHIONE S-TRANSFERASE RHO"/>
    <property type="match status" value="1"/>
</dbReference>
<dbReference type="Pfam" id="PF02798">
    <property type="entry name" value="GST_N"/>
    <property type="match status" value="1"/>
</dbReference>
<comment type="similarity">
    <text evidence="1">Belongs to the GST superfamily. Phi family.</text>
</comment>
<dbReference type="GO" id="GO:0043295">
    <property type="term" value="F:glutathione binding"/>
    <property type="evidence" value="ECO:0007669"/>
    <property type="project" value="TreeGrafter"/>
</dbReference>
<dbReference type="CDD" id="cd03187">
    <property type="entry name" value="GST_C_Phi"/>
    <property type="match status" value="1"/>
</dbReference>
<dbReference type="InterPro" id="IPR034347">
    <property type="entry name" value="GST_Phi_C"/>
</dbReference>
<sequence length="251" mass="28364">MLTIHVYIKNIKSFPSLQLTFLEFQCVRKSSEMAAVKLFAPVMSTAATRVVLCLEEVGAEYERVDIDMATGEHKSPAHLARNPFGQVPAFQDGDLVLFESRAIGRYVLRKFKSSDVDLLHGSSLEESAMVNVWLEVEAQQYDKAIFPIFFQVMVIPNIFHGVSDEKVIGENLEKLGRVLDVYEARLSQTKYLAGDFFSFADLSHYPITHFAIKFPQVAPLFEARPHVKAWWKSLESRPAVKKVAAKLPQLS</sequence>
<evidence type="ECO:0000256" key="3">
    <source>
        <dbReference type="ARBA" id="ARBA00022679"/>
    </source>
</evidence>
<dbReference type="SFLD" id="SFLDG01154">
    <property type="entry name" value="Main.5:_Phi-like"/>
    <property type="match status" value="1"/>
</dbReference>
<dbReference type="InterPro" id="IPR010987">
    <property type="entry name" value="Glutathione-S-Trfase_C-like"/>
</dbReference>
<dbReference type="Gene3D" id="1.20.1050.10">
    <property type="match status" value="1"/>
</dbReference>
<dbReference type="GO" id="GO:0009635">
    <property type="term" value="P:response to herbicide"/>
    <property type="evidence" value="ECO:0007669"/>
    <property type="project" value="UniProtKB-ARBA"/>
</dbReference>
<dbReference type="SUPFAM" id="SSF52833">
    <property type="entry name" value="Thioredoxin-like"/>
    <property type="match status" value="1"/>
</dbReference>
<dbReference type="GO" id="GO:0004364">
    <property type="term" value="F:glutathione transferase activity"/>
    <property type="evidence" value="ECO:0007669"/>
    <property type="project" value="UniProtKB-EC"/>
</dbReference>
<organism evidence="7 8">
    <name type="scientific">Zingiber officinale</name>
    <name type="common">Ginger</name>
    <name type="synonym">Amomum zingiber</name>
    <dbReference type="NCBI Taxonomy" id="94328"/>
    <lineage>
        <taxon>Eukaryota</taxon>
        <taxon>Viridiplantae</taxon>
        <taxon>Streptophyta</taxon>
        <taxon>Embryophyta</taxon>
        <taxon>Tracheophyta</taxon>
        <taxon>Spermatophyta</taxon>
        <taxon>Magnoliopsida</taxon>
        <taxon>Liliopsida</taxon>
        <taxon>Zingiberales</taxon>
        <taxon>Zingiberaceae</taxon>
        <taxon>Zingiber</taxon>
    </lineage>
</organism>
<dbReference type="EC" id="2.5.1.18" evidence="2"/>
<dbReference type="Pfam" id="PF00043">
    <property type="entry name" value="GST_C"/>
    <property type="match status" value="1"/>
</dbReference>
<dbReference type="EMBL" id="JACMSC010000015">
    <property type="protein sequence ID" value="KAG6486669.1"/>
    <property type="molecule type" value="Genomic_DNA"/>
</dbReference>
<comment type="catalytic activity">
    <reaction evidence="4">
        <text>RX + glutathione = an S-substituted glutathione + a halide anion + H(+)</text>
        <dbReference type="Rhea" id="RHEA:16437"/>
        <dbReference type="ChEBI" id="CHEBI:15378"/>
        <dbReference type="ChEBI" id="CHEBI:16042"/>
        <dbReference type="ChEBI" id="CHEBI:17792"/>
        <dbReference type="ChEBI" id="CHEBI:57925"/>
        <dbReference type="ChEBI" id="CHEBI:90779"/>
        <dbReference type="EC" id="2.5.1.18"/>
    </reaction>
</comment>
<dbReference type="CDD" id="cd03053">
    <property type="entry name" value="GST_N_Phi"/>
    <property type="match status" value="1"/>
</dbReference>
<dbReference type="InterPro" id="IPR036282">
    <property type="entry name" value="Glutathione-S-Trfase_C_sf"/>
</dbReference>
<evidence type="ECO:0000259" key="6">
    <source>
        <dbReference type="PROSITE" id="PS50405"/>
    </source>
</evidence>
<gene>
    <name evidence="7" type="ORF">ZIOFF_055248</name>
</gene>
<dbReference type="Gene3D" id="3.40.30.10">
    <property type="entry name" value="Glutaredoxin"/>
    <property type="match status" value="1"/>
</dbReference>
<feature type="domain" description="GST C-terminal" evidence="6">
    <location>
        <begin position="123"/>
        <end position="251"/>
    </location>
</feature>
<dbReference type="SFLD" id="SFLDG00358">
    <property type="entry name" value="Main_(cytGST)"/>
    <property type="match status" value="1"/>
</dbReference>
<name>A0A8J5FES2_ZINOF</name>
<comment type="caution">
    <text evidence="7">The sequence shown here is derived from an EMBL/GenBank/DDBJ whole genome shotgun (WGS) entry which is preliminary data.</text>
</comment>
<evidence type="ECO:0000313" key="7">
    <source>
        <dbReference type="EMBL" id="KAG6486669.1"/>
    </source>
</evidence>
<dbReference type="SFLD" id="SFLDS00019">
    <property type="entry name" value="Glutathione_Transferase_(cytos"/>
    <property type="match status" value="1"/>
</dbReference>
<evidence type="ECO:0000256" key="2">
    <source>
        <dbReference type="ARBA" id="ARBA00012452"/>
    </source>
</evidence>